<reference evidence="2" key="1">
    <citation type="submission" date="2014-04" db="EMBL/GenBank/DDBJ databases">
        <title>Evolutionary Origins and Diversification of the Mycorrhizal Mutualists.</title>
        <authorList>
            <consortium name="DOE Joint Genome Institute"/>
            <consortium name="Mycorrhizal Genomics Consortium"/>
            <person name="Kohler A."/>
            <person name="Kuo A."/>
            <person name="Nagy L.G."/>
            <person name="Floudas D."/>
            <person name="Copeland A."/>
            <person name="Barry K.W."/>
            <person name="Cichocki N."/>
            <person name="Veneault-Fourrey C."/>
            <person name="LaButti K."/>
            <person name="Lindquist E.A."/>
            <person name="Lipzen A."/>
            <person name="Lundell T."/>
            <person name="Morin E."/>
            <person name="Murat C."/>
            <person name="Riley R."/>
            <person name="Ohm R."/>
            <person name="Sun H."/>
            <person name="Tunlid A."/>
            <person name="Henrissat B."/>
            <person name="Grigoriev I.V."/>
            <person name="Hibbett D.S."/>
            <person name="Martin F."/>
        </authorList>
    </citation>
    <scope>NUCLEOTIDE SEQUENCE [LARGE SCALE GENOMIC DNA]</scope>
    <source>
        <strain evidence="2">FD-334 SS-4</strain>
    </source>
</reference>
<keyword evidence="2" id="KW-1185">Reference proteome</keyword>
<dbReference type="EMBL" id="KN817662">
    <property type="protein sequence ID" value="KJA14873.1"/>
    <property type="molecule type" value="Genomic_DNA"/>
</dbReference>
<dbReference type="AlphaFoldDB" id="A0A0D2LVJ1"/>
<accession>A0A0D2LVJ1</accession>
<proteinExistence type="predicted"/>
<protein>
    <submittedName>
        <fullName evidence="1">Uncharacterized protein</fullName>
    </submittedName>
</protein>
<evidence type="ECO:0000313" key="2">
    <source>
        <dbReference type="Proteomes" id="UP000054270"/>
    </source>
</evidence>
<name>A0A0D2LVJ1_HYPSF</name>
<evidence type="ECO:0000313" key="1">
    <source>
        <dbReference type="EMBL" id="KJA14873.1"/>
    </source>
</evidence>
<sequence>MKITISIITQAIHQRLYPALLKGAMKALDKNHKSLSPYSENLVISSPSHPHPSNHIQPHLTTPELTVINMITIHIINSAIKLKMEKKLYQGSVIALERIAKQLPAHTGHLAIL</sequence>
<dbReference type="Proteomes" id="UP000054270">
    <property type="component" value="Unassembled WGS sequence"/>
</dbReference>
<organism evidence="1 2">
    <name type="scientific">Hypholoma sublateritium (strain FD-334 SS-4)</name>
    <dbReference type="NCBI Taxonomy" id="945553"/>
    <lineage>
        <taxon>Eukaryota</taxon>
        <taxon>Fungi</taxon>
        <taxon>Dikarya</taxon>
        <taxon>Basidiomycota</taxon>
        <taxon>Agaricomycotina</taxon>
        <taxon>Agaricomycetes</taxon>
        <taxon>Agaricomycetidae</taxon>
        <taxon>Agaricales</taxon>
        <taxon>Agaricineae</taxon>
        <taxon>Strophariaceae</taxon>
        <taxon>Hypholoma</taxon>
    </lineage>
</organism>
<gene>
    <name evidence="1" type="ORF">HYPSUDRAFT_208336</name>
</gene>